<evidence type="ECO:0000256" key="2">
    <source>
        <dbReference type="SAM" id="Phobius"/>
    </source>
</evidence>
<evidence type="ECO:0008006" key="5">
    <source>
        <dbReference type="Google" id="ProtNLM"/>
    </source>
</evidence>
<accession>A0A1R4GA11</accession>
<organism evidence="3 4">
    <name type="scientific">Agrococcus casei LMG 22410</name>
    <dbReference type="NCBI Taxonomy" id="1255656"/>
    <lineage>
        <taxon>Bacteria</taxon>
        <taxon>Bacillati</taxon>
        <taxon>Actinomycetota</taxon>
        <taxon>Actinomycetes</taxon>
        <taxon>Micrococcales</taxon>
        <taxon>Microbacteriaceae</taxon>
        <taxon>Agrococcus</taxon>
    </lineage>
</organism>
<evidence type="ECO:0000313" key="3">
    <source>
        <dbReference type="EMBL" id="SJM64915.1"/>
    </source>
</evidence>
<feature type="compositionally biased region" description="Acidic residues" evidence="1">
    <location>
        <begin position="118"/>
        <end position="132"/>
    </location>
</feature>
<sequence length="132" mass="14158">MSAFLKYAAIRMALFIVPFGLLVAVGWNPLLSGGIALVFAFCAAYIFFGKQKRELDEAMQRAAEKRKSRENETGAVRGEDEASEDALTAESHPEEADEAASEDAADVAGEHDSTVENDGADDGESADDQDRA</sequence>
<feature type="transmembrane region" description="Helical" evidence="2">
    <location>
        <begin position="30"/>
        <end position="48"/>
    </location>
</feature>
<dbReference type="AlphaFoldDB" id="A0A1R4GA11"/>
<evidence type="ECO:0000313" key="4">
    <source>
        <dbReference type="Proteomes" id="UP000195787"/>
    </source>
</evidence>
<proteinExistence type="predicted"/>
<dbReference type="EMBL" id="FUHU01000041">
    <property type="protein sequence ID" value="SJM64915.1"/>
    <property type="molecule type" value="Genomic_DNA"/>
</dbReference>
<dbReference type="Proteomes" id="UP000195787">
    <property type="component" value="Unassembled WGS sequence"/>
</dbReference>
<reference evidence="3 4" key="1">
    <citation type="submission" date="2017-02" db="EMBL/GenBank/DDBJ databases">
        <authorList>
            <person name="Peterson S.W."/>
        </authorList>
    </citation>
    <scope>NUCLEOTIDE SEQUENCE [LARGE SCALE GENOMIC DNA]</scope>
    <source>
        <strain evidence="3 4">LMG 22410</strain>
    </source>
</reference>
<keyword evidence="2" id="KW-0812">Transmembrane</keyword>
<feature type="region of interest" description="Disordered" evidence="1">
    <location>
        <begin position="58"/>
        <end position="132"/>
    </location>
</feature>
<dbReference type="OrthoDB" id="5122218at2"/>
<feature type="compositionally biased region" description="Basic and acidic residues" evidence="1">
    <location>
        <begin position="58"/>
        <end position="80"/>
    </location>
</feature>
<feature type="compositionally biased region" description="Acidic residues" evidence="1">
    <location>
        <begin position="95"/>
        <end position="105"/>
    </location>
</feature>
<keyword evidence="2" id="KW-1133">Transmembrane helix</keyword>
<dbReference type="InterPro" id="IPR025323">
    <property type="entry name" value="DUF4229"/>
</dbReference>
<name>A0A1R4GA11_9MICO</name>
<gene>
    <name evidence="3" type="ORF">CZ674_10180</name>
</gene>
<evidence type="ECO:0000256" key="1">
    <source>
        <dbReference type="SAM" id="MobiDB-lite"/>
    </source>
</evidence>
<dbReference type="RefSeq" id="WP_159456961.1">
    <property type="nucleotide sequence ID" value="NZ_FUHU01000041.1"/>
</dbReference>
<dbReference type="Pfam" id="PF14012">
    <property type="entry name" value="DUF4229"/>
    <property type="match status" value="1"/>
</dbReference>
<feature type="transmembrane region" description="Helical" evidence="2">
    <location>
        <begin position="7"/>
        <end position="24"/>
    </location>
</feature>
<keyword evidence="4" id="KW-1185">Reference proteome</keyword>
<dbReference type="GeneID" id="303173579"/>
<keyword evidence="2" id="KW-0472">Membrane</keyword>
<protein>
    <recommendedName>
        <fullName evidence="5">DUF4229 domain-containing protein</fullName>
    </recommendedName>
</protein>